<reference evidence="2" key="1">
    <citation type="submission" date="2022-08" db="EMBL/GenBank/DDBJ databases">
        <authorList>
            <person name="Gutierrez-Valencia J."/>
        </authorList>
    </citation>
    <scope>NUCLEOTIDE SEQUENCE</scope>
</reference>
<dbReference type="EMBL" id="CAMGYJ010000005">
    <property type="protein sequence ID" value="CAI0412329.1"/>
    <property type="molecule type" value="Genomic_DNA"/>
</dbReference>
<dbReference type="SMART" id="SM00256">
    <property type="entry name" value="FBOX"/>
    <property type="match status" value="1"/>
</dbReference>
<dbReference type="InterPro" id="IPR001810">
    <property type="entry name" value="F-box_dom"/>
</dbReference>
<accession>A0AAV0JQU2</accession>
<dbReference type="Proteomes" id="UP001154282">
    <property type="component" value="Unassembled WGS sequence"/>
</dbReference>
<evidence type="ECO:0000259" key="1">
    <source>
        <dbReference type="SMART" id="SM00256"/>
    </source>
</evidence>
<organism evidence="2 4">
    <name type="scientific">Linum tenue</name>
    <dbReference type="NCBI Taxonomy" id="586396"/>
    <lineage>
        <taxon>Eukaryota</taxon>
        <taxon>Viridiplantae</taxon>
        <taxon>Streptophyta</taxon>
        <taxon>Embryophyta</taxon>
        <taxon>Tracheophyta</taxon>
        <taxon>Spermatophyta</taxon>
        <taxon>Magnoliopsida</taxon>
        <taxon>eudicotyledons</taxon>
        <taxon>Gunneridae</taxon>
        <taxon>Pentapetalae</taxon>
        <taxon>rosids</taxon>
        <taxon>fabids</taxon>
        <taxon>Malpighiales</taxon>
        <taxon>Linaceae</taxon>
        <taxon>Linum</taxon>
    </lineage>
</organism>
<dbReference type="AlphaFoldDB" id="A0AAV0JQU2"/>
<protein>
    <recommendedName>
        <fullName evidence="1">F-box domain-containing protein</fullName>
    </recommendedName>
</protein>
<dbReference type="InterPro" id="IPR036047">
    <property type="entry name" value="F-box-like_dom_sf"/>
</dbReference>
<comment type="caution">
    <text evidence="2">The sequence shown here is derived from an EMBL/GenBank/DDBJ whole genome shotgun (WGS) entry which is preliminary data.</text>
</comment>
<dbReference type="PANTHER" id="PTHR35546:SF130">
    <property type="entry name" value="EXPRESSED PROTEIN"/>
    <property type="match status" value="1"/>
</dbReference>
<name>A0AAV0JQU2_9ROSI</name>
<proteinExistence type="predicted"/>
<dbReference type="InterPro" id="IPR055290">
    <property type="entry name" value="At3g26010-like"/>
</dbReference>
<keyword evidence="4" id="KW-1185">Reference proteome</keyword>
<feature type="domain" description="F-box" evidence="1">
    <location>
        <begin position="36"/>
        <end position="77"/>
    </location>
</feature>
<dbReference type="SUPFAM" id="SSF81383">
    <property type="entry name" value="F-box domain"/>
    <property type="match status" value="1"/>
</dbReference>
<dbReference type="Gene3D" id="1.20.1280.50">
    <property type="match status" value="1"/>
</dbReference>
<evidence type="ECO:0000313" key="3">
    <source>
        <dbReference type="EMBL" id="CAI0412736.1"/>
    </source>
</evidence>
<evidence type="ECO:0000313" key="4">
    <source>
        <dbReference type="Proteomes" id="UP001154282"/>
    </source>
</evidence>
<dbReference type="EMBL" id="CAMGYJ010000005">
    <property type="protein sequence ID" value="CAI0412736.1"/>
    <property type="molecule type" value="Genomic_DNA"/>
</dbReference>
<dbReference type="Pfam" id="PF12937">
    <property type="entry name" value="F-box-like"/>
    <property type="match status" value="1"/>
</dbReference>
<sequence length="366" mass="41208">MDSYTSAAVDGHLLTPVTRKTPLRSTADRHGPISKLGDDLLVAILSRLPNARSAFLCKSVCKRWSSLISSPHFGRSFVSHRQQSRIDGGSDGDGGELPPLTSQDTEFILSFLPVPDEIRSNFALLGCFKEFVLCGFVDSAAAGNDCDGEMGRLFFVCNPFTKQWVALPLAPKRSVGYHNKCLVCESGNSMSGNLDSGDDDGRVFVNPADYSRFRVVLVSRSPDRAIVDLFCSESGEWLEDAAMVPPNSSGSSIQMMPLWNGRVCWPYDDMLAVCVWNPFCPHTPPTSIDESPDNVGYFLWSRSLPKRRIWVSLGALHMVLHRPDVEALVIWRWEEDERRWRSIYWEYLTKFIVNRNLEQFKDLKVF</sequence>
<gene>
    <name evidence="2" type="ORF">LITE_LOCUS15499</name>
    <name evidence="3" type="ORF">LITE_LOCUS15667</name>
</gene>
<dbReference type="PANTHER" id="PTHR35546">
    <property type="entry name" value="F-BOX PROTEIN INTERACTION DOMAIN PROTEIN-RELATED"/>
    <property type="match status" value="1"/>
</dbReference>
<evidence type="ECO:0000313" key="2">
    <source>
        <dbReference type="EMBL" id="CAI0412329.1"/>
    </source>
</evidence>